<reference evidence="1" key="1">
    <citation type="submission" date="2024-02" db="EMBL/GenBank/DDBJ databases">
        <authorList>
            <consortium name="ELIXIR-Norway"/>
            <consortium name="Elixir Norway"/>
        </authorList>
    </citation>
    <scope>NUCLEOTIDE SEQUENCE</scope>
</reference>
<protein>
    <submittedName>
        <fullName evidence="1">Uncharacterized protein</fullName>
    </submittedName>
</protein>
<dbReference type="Proteomes" id="UP001497512">
    <property type="component" value="Chromosome 11"/>
</dbReference>
<evidence type="ECO:0000313" key="1">
    <source>
        <dbReference type="EMBL" id="CAK9196303.1"/>
    </source>
</evidence>
<name>A0ABP0TGU8_9BRYO</name>
<accession>A0ABP0TGU8</accession>
<evidence type="ECO:0000313" key="2">
    <source>
        <dbReference type="Proteomes" id="UP001497512"/>
    </source>
</evidence>
<proteinExistence type="predicted"/>
<sequence>MLLYSEIFLFSGEWLTDDGCLSPIWPLVNEVSLCVTCRCATSLRQIFLCAQSFASRPVPYREACGGSGN</sequence>
<dbReference type="EMBL" id="OZ019903">
    <property type="protein sequence ID" value="CAK9196303.1"/>
    <property type="molecule type" value="Genomic_DNA"/>
</dbReference>
<organism evidence="1 2">
    <name type="scientific">Sphagnum troendelagicum</name>
    <dbReference type="NCBI Taxonomy" id="128251"/>
    <lineage>
        <taxon>Eukaryota</taxon>
        <taxon>Viridiplantae</taxon>
        <taxon>Streptophyta</taxon>
        <taxon>Embryophyta</taxon>
        <taxon>Bryophyta</taxon>
        <taxon>Sphagnophytina</taxon>
        <taxon>Sphagnopsida</taxon>
        <taxon>Sphagnales</taxon>
        <taxon>Sphagnaceae</taxon>
        <taxon>Sphagnum</taxon>
    </lineage>
</organism>
<gene>
    <name evidence="1" type="ORF">CSSPTR1EN2_LOCUS3406</name>
</gene>
<keyword evidence="2" id="KW-1185">Reference proteome</keyword>